<evidence type="ECO:0000259" key="5">
    <source>
        <dbReference type="SMART" id="SM00906"/>
    </source>
</evidence>
<keyword evidence="2" id="KW-0479">Metal-binding</keyword>
<evidence type="ECO:0000256" key="1">
    <source>
        <dbReference type="ARBA" id="ARBA00004123"/>
    </source>
</evidence>
<comment type="subcellular location">
    <subcellularLocation>
        <location evidence="1">Nucleus</location>
    </subcellularLocation>
</comment>
<evidence type="ECO:0000313" key="7">
    <source>
        <dbReference type="Proteomes" id="UP000053593"/>
    </source>
</evidence>
<reference evidence="6 7" key="1">
    <citation type="submission" date="2014-04" db="EMBL/GenBank/DDBJ databases">
        <title>Evolutionary Origins and Diversification of the Mycorrhizal Mutualists.</title>
        <authorList>
            <consortium name="DOE Joint Genome Institute"/>
            <consortium name="Mycorrhizal Genomics Consortium"/>
            <person name="Kohler A."/>
            <person name="Kuo A."/>
            <person name="Nagy L.G."/>
            <person name="Floudas D."/>
            <person name="Copeland A."/>
            <person name="Barry K.W."/>
            <person name="Cichocki N."/>
            <person name="Veneault-Fourrey C."/>
            <person name="LaButti K."/>
            <person name="Lindquist E.A."/>
            <person name="Lipzen A."/>
            <person name="Lundell T."/>
            <person name="Morin E."/>
            <person name="Murat C."/>
            <person name="Riley R."/>
            <person name="Ohm R."/>
            <person name="Sun H."/>
            <person name="Tunlid A."/>
            <person name="Henrissat B."/>
            <person name="Grigoriev I.V."/>
            <person name="Hibbett D.S."/>
            <person name="Martin F."/>
        </authorList>
    </citation>
    <scope>NUCLEOTIDE SEQUENCE [LARGE SCALE GENOMIC DNA]</scope>
    <source>
        <strain evidence="6 7">FD-317 M1</strain>
    </source>
</reference>
<sequence length="446" mass="51293">WHVAPQYQPMHYEYPSNDLLKSLVALYWEHLHPFYPFLHKPSFEESLAAGLHLHDRAFGSTVLAVCAIASRDSDDPRVLYSDTTSKHSAGWRYFNQIEFVPISAFKVPSVYELQVYPLAVIFMLGTQMGETYWTFIGPGIQLAQMMGVHRSGFGKGRDPKEVELWKRAFWQLVNFDTNSSMSLGRPRSSNINDLDLKLPAMCDDEYWEAPNPVDAFKQPKNTPSKLTFWIHYIKLMEIVGFAQRSIVNPWGPTTLSDAEWNQKAVLALDSALNEWIDVLPDFLRYNPQQKTAVFAHQSIMLYARFYLARIQVHKQFMSWPGQKSAQTIHSLAICVNAAHSCIHLLDDYHQQYETQFAHLIPPIFACAMVLSINLWRGIQSKMSLNATREMNDIQRCLDMLALYEDRYVNPARLVLGLSLKLTLMARFELAGRLRCVSCKIKPLNRL</sequence>
<evidence type="ECO:0000313" key="6">
    <source>
        <dbReference type="EMBL" id="KIK55557.1"/>
    </source>
</evidence>
<dbReference type="GO" id="GO:0006351">
    <property type="term" value="P:DNA-templated transcription"/>
    <property type="evidence" value="ECO:0007669"/>
    <property type="project" value="InterPro"/>
</dbReference>
<proteinExistence type="predicted"/>
<organism evidence="6 7">
    <name type="scientific">Collybiopsis luxurians FD-317 M1</name>
    <dbReference type="NCBI Taxonomy" id="944289"/>
    <lineage>
        <taxon>Eukaryota</taxon>
        <taxon>Fungi</taxon>
        <taxon>Dikarya</taxon>
        <taxon>Basidiomycota</taxon>
        <taxon>Agaricomycotina</taxon>
        <taxon>Agaricomycetes</taxon>
        <taxon>Agaricomycetidae</taxon>
        <taxon>Agaricales</taxon>
        <taxon>Marasmiineae</taxon>
        <taxon>Omphalotaceae</taxon>
        <taxon>Collybiopsis</taxon>
        <taxon>Collybiopsis luxurians</taxon>
    </lineage>
</organism>
<dbReference type="InterPro" id="IPR007219">
    <property type="entry name" value="XnlR_reg_dom"/>
</dbReference>
<dbReference type="EMBL" id="KN834805">
    <property type="protein sequence ID" value="KIK55557.1"/>
    <property type="molecule type" value="Genomic_DNA"/>
</dbReference>
<keyword evidence="7" id="KW-1185">Reference proteome</keyword>
<dbReference type="Pfam" id="PF04082">
    <property type="entry name" value="Fungal_trans"/>
    <property type="match status" value="1"/>
</dbReference>
<keyword evidence="3" id="KW-0238">DNA-binding</keyword>
<dbReference type="GO" id="GO:0005634">
    <property type="term" value="C:nucleus"/>
    <property type="evidence" value="ECO:0007669"/>
    <property type="project" value="UniProtKB-SubCell"/>
</dbReference>
<evidence type="ECO:0000256" key="4">
    <source>
        <dbReference type="ARBA" id="ARBA00023242"/>
    </source>
</evidence>
<dbReference type="PANTHER" id="PTHR46910">
    <property type="entry name" value="TRANSCRIPTION FACTOR PDR1"/>
    <property type="match status" value="1"/>
</dbReference>
<dbReference type="InterPro" id="IPR050987">
    <property type="entry name" value="AtrR-like"/>
</dbReference>
<dbReference type="GO" id="GO:0003700">
    <property type="term" value="F:DNA-binding transcription factor activity"/>
    <property type="evidence" value="ECO:0007669"/>
    <property type="project" value="InterPro"/>
</dbReference>
<gene>
    <name evidence="6" type="ORF">GYMLUDRAFT_1017957</name>
</gene>
<dbReference type="CDD" id="cd12148">
    <property type="entry name" value="fungal_TF_MHR"/>
    <property type="match status" value="1"/>
</dbReference>
<dbReference type="OrthoDB" id="4456959at2759"/>
<dbReference type="AlphaFoldDB" id="A0A0D0CBX7"/>
<dbReference type="GO" id="GO:0003677">
    <property type="term" value="F:DNA binding"/>
    <property type="evidence" value="ECO:0007669"/>
    <property type="project" value="UniProtKB-KW"/>
</dbReference>
<dbReference type="GO" id="GO:0008270">
    <property type="term" value="F:zinc ion binding"/>
    <property type="evidence" value="ECO:0007669"/>
    <property type="project" value="InterPro"/>
</dbReference>
<dbReference type="PANTHER" id="PTHR46910:SF3">
    <property type="entry name" value="HALOTOLERANCE PROTEIN 9-RELATED"/>
    <property type="match status" value="1"/>
</dbReference>
<feature type="non-terminal residue" evidence="6">
    <location>
        <position position="446"/>
    </location>
</feature>
<feature type="domain" description="Xylanolytic transcriptional activator regulatory" evidence="5">
    <location>
        <begin position="132"/>
        <end position="205"/>
    </location>
</feature>
<keyword evidence="4" id="KW-0539">Nucleus</keyword>
<name>A0A0D0CBX7_9AGAR</name>
<evidence type="ECO:0000256" key="2">
    <source>
        <dbReference type="ARBA" id="ARBA00022723"/>
    </source>
</evidence>
<dbReference type="Proteomes" id="UP000053593">
    <property type="component" value="Unassembled WGS sequence"/>
</dbReference>
<evidence type="ECO:0000256" key="3">
    <source>
        <dbReference type="ARBA" id="ARBA00023125"/>
    </source>
</evidence>
<dbReference type="HOGENOM" id="CLU_006019_3_1_1"/>
<dbReference type="SMART" id="SM00906">
    <property type="entry name" value="Fungal_trans"/>
    <property type="match status" value="1"/>
</dbReference>
<protein>
    <recommendedName>
        <fullName evidence="5">Xylanolytic transcriptional activator regulatory domain-containing protein</fullName>
    </recommendedName>
</protein>
<accession>A0A0D0CBX7</accession>